<dbReference type="InterPro" id="IPR011074">
    <property type="entry name" value="CRAL/TRIO_N_dom"/>
</dbReference>
<reference evidence="2" key="1">
    <citation type="submission" date="2022-01" db="EMBL/GenBank/DDBJ databases">
        <authorList>
            <person name="King R."/>
        </authorList>
    </citation>
    <scope>NUCLEOTIDE SEQUENCE</scope>
</reference>
<keyword evidence="3" id="KW-1185">Reference proteome</keyword>
<name>A0A9N9SX02_DIABA</name>
<dbReference type="SMART" id="SM01100">
    <property type="entry name" value="CRAL_TRIO_N"/>
    <property type="match status" value="1"/>
</dbReference>
<dbReference type="Gene3D" id="1.10.8.20">
    <property type="entry name" value="N-terminal domain of phosphatidylinositol transfer protein sec14p"/>
    <property type="match status" value="1"/>
</dbReference>
<dbReference type="InterPro" id="IPR036865">
    <property type="entry name" value="CRAL-TRIO_dom_sf"/>
</dbReference>
<dbReference type="Gene3D" id="1.20.5.1200">
    <property type="entry name" value="Alpha-tocopherol transfer"/>
    <property type="match status" value="1"/>
</dbReference>
<dbReference type="Proteomes" id="UP001153709">
    <property type="component" value="Chromosome 3"/>
</dbReference>
<organism evidence="2 3">
    <name type="scientific">Diabrotica balteata</name>
    <name type="common">Banded cucumber beetle</name>
    <dbReference type="NCBI Taxonomy" id="107213"/>
    <lineage>
        <taxon>Eukaryota</taxon>
        <taxon>Metazoa</taxon>
        <taxon>Ecdysozoa</taxon>
        <taxon>Arthropoda</taxon>
        <taxon>Hexapoda</taxon>
        <taxon>Insecta</taxon>
        <taxon>Pterygota</taxon>
        <taxon>Neoptera</taxon>
        <taxon>Endopterygota</taxon>
        <taxon>Coleoptera</taxon>
        <taxon>Polyphaga</taxon>
        <taxon>Cucujiformia</taxon>
        <taxon>Chrysomeloidea</taxon>
        <taxon>Chrysomelidae</taxon>
        <taxon>Galerucinae</taxon>
        <taxon>Diabroticina</taxon>
        <taxon>Diabroticites</taxon>
        <taxon>Diabrotica</taxon>
    </lineage>
</organism>
<proteinExistence type="predicted"/>
<dbReference type="PRINTS" id="PR00180">
    <property type="entry name" value="CRETINALDHBP"/>
</dbReference>
<dbReference type="PANTHER" id="PTHR10174">
    <property type="entry name" value="ALPHA-TOCOPHEROL TRANSFER PROTEIN-RELATED"/>
    <property type="match status" value="1"/>
</dbReference>
<dbReference type="Pfam" id="PF00650">
    <property type="entry name" value="CRAL_TRIO"/>
    <property type="match status" value="1"/>
</dbReference>
<evidence type="ECO:0000259" key="1">
    <source>
        <dbReference type="PROSITE" id="PS50191"/>
    </source>
</evidence>
<dbReference type="CDD" id="cd00170">
    <property type="entry name" value="SEC14"/>
    <property type="match status" value="1"/>
</dbReference>
<dbReference type="SUPFAM" id="SSF52087">
    <property type="entry name" value="CRAL/TRIO domain"/>
    <property type="match status" value="1"/>
</dbReference>
<dbReference type="PROSITE" id="PS50191">
    <property type="entry name" value="CRAL_TRIO"/>
    <property type="match status" value="1"/>
</dbReference>
<dbReference type="Gene3D" id="3.40.525.10">
    <property type="entry name" value="CRAL-TRIO lipid binding domain"/>
    <property type="match status" value="1"/>
</dbReference>
<sequence>MVICIETDENNIPQIQLGQHLLRLDAEELGPKDKKRAEEEIRETPENVRYGLTKLREFIEAEPDFYVPLDDDNYLIKFLRPCRYIPENAFKIMKRFYYFKVKYPKYGFDITPASIRQVFDTEVFKFLPTRTSTGCRIMTISVANWDTKKVTMEELFKAVMVSMEIAMLEPKTQLGGVHVILDTGGLSLMHIYQFSPSLAKIMLEWIQECVAVRLKGIHILNQPLIFNMGYKIFKPFLGERIKKLLFFHGQNRQVLLEHISPEALTPQYGGTADVPDYPGTLFSDMLFYYEEDFQLYNTYGYKSAQKKIEQ</sequence>
<accession>A0A9N9SX02</accession>
<dbReference type="GO" id="GO:1902936">
    <property type="term" value="F:phosphatidylinositol bisphosphate binding"/>
    <property type="evidence" value="ECO:0007669"/>
    <property type="project" value="TreeGrafter"/>
</dbReference>
<dbReference type="InterPro" id="IPR036273">
    <property type="entry name" value="CRAL/TRIO_N_dom_sf"/>
</dbReference>
<gene>
    <name evidence="2" type="ORF">DIABBA_LOCUS5911</name>
</gene>
<protein>
    <recommendedName>
        <fullName evidence="1">CRAL-TRIO domain-containing protein</fullName>
    </recommendedName>
</protein>
<evidence type="ECO:0000313" key="3">
    <source>
        <dbReference type="Proteomes" id="UP001153709"/>
    </source>
</evidence>
<dbReference type="SMART" id="SM00516">
    <property type="entry name" value="SEC14"/>
    <property type="match status" value="1"/>
</dbReference>
<dbReference type="InterPro" id="IPR001251">
    <property type="entry name" value="CRAL-TRIO_dom"/>
</dbReference>
<dbReference type="OrthoDB" id="75724at2759"/>
<dbReference type="AlphaFoldDB" id="A0A9N9SX02"/>
<dbReference type="PANTHER" id="PTHR10174:SF220">
    <property type="entry name" value="LD41874P"/>
    <property type="match status" value="1"/>
</dbReference>
<dbReference type="GO" id="GO:0016020">
    <property type="term" value="C:membrane"/>
    <property type="evidence" value="ECO:0007669"/>
    <property type="project" value="TreeGrafter"/>
</dbReference>
<dbReference type="SUPFAM" id="SSF46938">
    <property type="entry name" value="CRAL/TRIO N-terminal domain"/>
    <property type="match status" value="1"/>
</dbReference>
<evidence type="ECO:0000313" key="2">
    <source>
        <dbReference type="EMBL" id="CAG9832428.1"/>
    </source>
</evidence>
<feature type="domain" description="CRAL-TRIO" evidence="1">
    <location>
        <begin position="111"/>
        <end position="276"/>
    </location>
</feature>
<dbReference type="EMBL" id="OU898278">
    <property type="protein sequence ID" value="CAG9832428.1"/>
    <property type="molecule type" value="Genomic_DNA"/>
</dbReference>